<name>I2FZD9_USTHO</name>
<reference evidence="2 3" key="1">
    <citation type="journal article" date="2012" name="Plant Cell">
        <title>Genome comparison of barley and maize smut fungi reveals targeted loss of RNA silencing components and species-specific presence of transposable elements.</title>
        <authorList>
            <person name="Laurie J.D."/>
            <person name="Ali S."/>
            <person name="Linning R."/>
            <person name="Mannhaupt G."/>
            <person name="Wong P."/>
            <person name="Gueldener U."/>
            <person name="Muensterkoetter M."/>
            <person name="Moore R."/>
            <person name="Kahmann R."/>
            <person name="Bakkeren G."/>
            <person name="Schirawski J."/>
        </authorList>
    </citation>
    <scope>NUCLEOTIDE SEQUENCE [LARGE SCALE GENOMIC DNA]</scope>
    <source>
        <strain evidence="3">Uh4875-4</strain>
    </source>
</reference>
<keyword evidence="3" id="KW-1185">Reference proteome</keyword>
<dbReference type="AlphaFoldDB" id="I2FZD9"/>
<protein>
    <submittedName>
        <fullName evidence="2">Uncharacterized protein</fullName>
    </submittedName>
</protein>
<comment type="caution">
    <text evidence="2">The sequence shown here is derived from an EMBL/GenBank/DDBJ whole genome shotgun (WGS) entry which is preliminary data.</text>
</comment>
<feature type="compositionally biased region" description="Basic and acidic residues" evidence="1">
    <location>
        <begin position="188"/>
        <end position="197"/>
    </location>
</feature>
<proteinExistence type="predicted"/>
<feature type="region of interest" description="Disordered" evidence="1">
    <location>
        <begin position="176"/>
        <end position="197"/>
    </location>
</feature>
<feature type="region of interest" description="Disordered" evidence="1">
    <location>
        <begin position="1"/>
        <end position="31"/>
    </location>
</feature>
<evidence type="ECO:0000256" key="1">
    <source>
        <dbReference type="SAM" id="MobiDB-lite"/>
    </source>
</evidence>
<dbReference type="Proteomes" id="UP000006174">
    <property type="component" value="Unassembled WGS sequence"/>
</dbReference>
<gene>
    <name evidence="2" type="ORF">UHOR_15370</name>
</gene>
<feature type="compositionally biased region" description="Basic residues" evidence="1">
    <location>
        <begin position="1"/>
        <end position="24"/>
    </location>
</feature>
<sequence>MREKEKKRKREKEKKEKRKKKREKSLRGGAPIRQTQTELDLRYAVARFANCLFPTFHASRWWILTRRWDADRDRLPTTCVLATRHVAALQACTGIVYRRYHHVDRYSPHCHSPYAEQRFAHRSSIMLPVKDGRESLNMANLLATEHPISHASSSLTSDKHFSLALEAERSEKNKIRCVSEAKQSSNGNDKRQTTLMQ</sequence>
<evidence type="ECO:0000313" key="3">
    <source>
        <dbReference type="Proteomes" id="UP000006174"/>
    </source>
</evidence>
<evidence type="ECO:0000313" key="2">
    <source>
        <dbReference type="EMBL" id="CCF52282.1"/>
    </source>
</evidence>
<dbReference type="HOGENOM" id="CLU_1385103_0_0_1"/>
<dbReference type="EMBL" id="CAGI01000172">
    <property type="protein sequence ID" value="CCF52282.1"/>
    <property type="molecule type" value="Genomic_DNA"/>
</dbReference>
<organism evidence="2 3">
    <name type="scientific">Ustilago hordei</name>
    <name type="common">Barley covered smut fungus</name>
    <dbReference type="NCBI Taxonomy" id="120017"/>
    <lineage>
        <taxon>Eukaryota</taxon>
        <taxon>Fungi</taxon>
        <taxon>Dikarya</taxon>
        <taxon>Basidiomycota</taxon>
        <taxon>Ustilaginomycotina</taxon>
        <taxon>Ustilaginomycetes</taxon>
        <taxon>Ustilaginales</taxon>
        <taxon>Ustilaginaceae</taxon>
        <taxon>Ustilago</taxon>
    </lineage>
</organism>
<accession>I2FZD9</accession>